<keyword evidence="3" id="KW-0804">Transcription</keyword>
<keyword evidence="6" id="KW-1185">Reference proteome</keyword>
<dbReference type="Pfam" id="PF00717">
    <property type="entry name" value="Peptidase_S24"/>
    <property type="match status" value="1"/>
</dbReference>
<dbReference type="PANTHER" id="PTHR40661:SF3">
    <property type="entry name" value="FELS-1 PROPHAGE TRANSCRIPTIONAL REGULATOR"/>
    <property type="match status" value="1"/>
</dbReference>
<dbReference type="RefSeq" id="WP_237980503.1">
    <property type="nucleotide sequence ID" value="NZ_JAKNCT010000015.1"/>
</dbReference>
<dbReference type="CDD" id="cd06529">
    <property type="entry name" value="S24_LexA-like"/>
    <property type="match status" value="1"/>
</dbReference>
<reference evidence="5 6" key="1">
    <citation type="submission" date="2022-02" db="EMBL/GenBank/DDBJ databases">
        <title>Mesosutterella porci, a novel member of the family Sutterellaceae from pig feces.</title>
        <authorList>
            <person name="Wylensek D."/>
            <person name="Clavel T."/>
        </authorList>
    </citation>
    <scope>NUCLEOTIDE SEQUENCE [LARGE SCALE GENOMIC DNA]</scope>
    <source>
        <strain evidence="6">oilRF-744-wt-GAM-9</strain>
    </source>
</reference>
<evidence type="ECO:0000256" key="1">
    <source>
        <dbReference type="ARBA" id="ARBA00023015"/>
    </source>
</evidence>
<keyword evidence="2" id="KW-0238">DNA-binding</keyword>
<dbReference type="PANTHER" id="PTHR40661">
    <property type="match status" value="1"/>
</dbReference>
<evidence type="ECO:0000256" key="3">
    <source>
        <dbReference type="ARBA" id="ARBA00023163"/>
    </source>
</evidence>
<dbReference type="SUPFAM" id="SSF51306">
    <property type="entry name" value="LexA/Signal peptidase"/>
    <property type="match status" value="1"/>
</dbReference>
<evidence type="ECO:0000313" key="5">
    <source>
        <dbReference type="EMBL" id="MCG5031875.1"/>
    </source>
</evidence>
<dbReference type="SUPFAM" id="SSF47413">
    <property type="entry name" value="lambda repressor-like DNA-binding domains"/>
    <property type="match status" value="1"/>
</dbReference>
<gene>
    <name evidence="5" type="ORF">MAF45_10555</name>
</gene>
<feature type="domain" description="HTH cro/C1-type" evidence="4">
    <location>
        <begin position="15"/>
        <end position="67"/>
    </location>
</feature>
<sequence length="216" mass="24040">MSIPINEGRAVMQKIVSLLKERNIKAAEFARLMGVQSSYVSNWKRRGIPADRLPRAADVLGVGIDVLLGRAEEVPNSAIPVVLSGHIPVVGRAQLGDDNDFADFSFYDDPDGYIRLQSKDPNAYALRCEGSSMLPRIRPGEFVVAEPSIEAMPGDEVVVQDTTSRAMVKRFLYWRDGYLYLGSVNDAYKDVIIPKQKVKSIHPVLAIVPKKLWHPH</sequence>
<organism evidence="5 6">
    <name type="scientific">Mesosutterella porci</name>
    <dbReference type="NCBI Taxonomy" id="2915351"/>
    <lineage>
        <taxon>Bacteria</taxon>
        <taxon>Pseudomonadati</taxon>
        <taxon>Pseudomonadota</taxon>
        <taxon>Betaproteobacteria</taxon>
        <taxon>Burkholderiales</taxon>
        <taxon>Sutterellaceae</taxon>
        <taxon>Mesosutterella</taxon>
    </lineage>
</organism>
<dbReference type="Gene3D" id="1.10.260.40">
    <property type="entry name" value="lambda repressor-like DNA-binding domains"/>
    <property type="match status" value="1"/>
</dbReference>
<dbReference type="InterPro" id="IPR001387">
    <property type="entry name" value="Cro/C1-type_HTH"/>
</dbReference>
<comment type="caution">
    <text evidence="5">The sequence shown here is derived from an EMBL/GenBank/DDBJ whole genome shotgun (WGS) entry which is preliminary data.</text>
</comment>
<dbReference type="EMBL" id="JAKNCT010000015">
    <property type="protein sequence ID" value="MCG5031875.1"/>
    <property type="molecule type" value="Genomic_DNA"/>
</dbReference>
<evidence type="ECO:0000256" key="2">
    <source>
        <dbReference type="ARBA" id="ARBA00023125"/>
    </source>
</evidence>
<dbReference type="InterPro" id="IPR015927">
    <property type="entry name" value="Peptidase_S24_S26A/B/C"/>
</dbReference>
<dbReference type="InterPro" id="IPR010982">
    <property type="entry name" value="Lambda_DNA-bd_dom_sf"/>
</dbReference>
<dbReference type="PROSITE" id="PS50943">
    <property type="entry name" value="HTH_CROC1"/>
    <property type="match status" value="1"/>
</dbReference>
<evidence type="ECO:0000313" key="6">
    <source>
        <dbReference type="Proteomes" id="UP001297600"/>
    </source>
</evidence>
<proteinExistence type="predicted"/>
<keyword evidence="1" id="KW-0805">Transcription regulation</keyword>
<dbReference type="SMART" id="SM00530">
    <property type="entry name" value="HTH_XRE"/>
    <property type="match status" value="1"/>
</dbReference>
<name>A0ABS9MUE8_9BURK</name>
<dbReference type="Proteomes" id="UP001297600">
    <property type="component" value="Unassembled WGS sequence"/>
</dbReference>
<accession>A0ABS9MUE8</accession>
<dbReference type="CDD" id="cd00093">
    <property type="entry name" value="HTH_XRE"/>
    <property type="match status" value="1"/>
</dbReference>
<dbReference type="Gene3D" id="2.10.109.10">
    <property type="entry name" value="Umud Fragment, subunit A"/>
    <property type="match status" value="1"/>
</dbReference>
<dbReference type="InterPro" id="IPR039418">
    <property type="entry name" value="LexA-like"/>
</dbReference>
<protein>
    <recommendedName>
        <fullName evidence="4">HTH cro/C1-type domain-containing protein</fullName>
    </recommendedName>
</protein>
<evidence type="ECO:0000259" key="4">
    <source>
        <dbReference type="PROSITE" id="PS50943"/>
    </source>
</evidence>
<dbReference type="InterPro" id="IPR036286">
    <property type="entry name" value="LexA/Signal_pep-like_sf"/>
</dbReference>